<name>A0A2N8KWS5_9BURK</name>
<keyword evidence="1" id="KW-0732">Signal</keyword>
<feature type="signal peptide" evidence="1">
    <location>
        <begin position="1"/>
        <end position="33"/>
    </location>
</feature>
<gene>
    <name evidence="2" type="ORF">C1O66_10365</name>
</gene>
<dbReference type="SUPFAM" id="SSF48452">
    <property type="entry name" value="TPR-like"/>
    <property type="match status" value="1"/>
</dbReference>
<dbReference type="OrthoDB" id="5916568at2"/>
<dbReference type="Proteomes" id="UP000235916">
    <property type="component" value="Unassembled WGS sequence"/>
</dbReference>
<dbReference type="EMBL" id="POSP01000003">
    <property type="protein sequence ID" value="PND37891.1"/>
    <property type="molecule type" value="Genomic_DNA"/>
</dbReference>
<dbReference type="InterPro" id="IPR011990">
    <property type="entry name" value="TPR-like_helical_dom_sf"/>
</dbReference>
<reference evidence="2 3" key="1">
    <citation type="submission" date="2018-01" db="EMBL/GenBank/DDBJ databases">
        <title>Draft genome sequence of Paucibacter aquatile CR182 isolated from freshwater of the Nakdong River.</title>
        <authorList>
            <person name="Choi A."/>
            <person name="Chung E.J."/>
        </authorList>
    </citation>
    <scope>NUCLEOTIDE SEQUENCE [LARGE SCALE GENOMIC DNA]</scope>
    <source>
        <strain evidence="2 3">CR182</strain>
    </source>
</reference>
<evidence type="ECO:0008006" key="4">
    <source>
        <dbReference type="Google" id="ProtNLM"/>
    </source>
</evidence>
<dbReference type="RefSeq" id="WP_102767811.1">
    <property type="nucleotide sequence ID" value="NZ_POSP01000003.1"/>
</dbReference>
<organism evidence="2 3">
    <name type="scientific">Kinneretia aquatilis</name>
    <dbReference type="NCBI Taxonomy" id="2070761"/>
    <lineage>
        <taxon>Bacteria</taxon>
        <taxon>Pseudomonadati</taxon>
        <taxon>Pseudomonadota</taxon>
        <taxon>Betaproteobacteria</taxon>
        <taxon>Burkholderiales</taxon>
        <taxon>Sphaerotilaceae</taxon>
        <taxon>Roseateles</taxon>
    </lineage>
</organism>
<dbReference type="Gene3D" id="1.25.40.10">
    <property type="entry name" value="Tetratricopeptide repeat domain"/>
    <property type="match status" value="1"/>
</dbReference>
<evidence type="ECO:0000256" key="1">
    <source>
        <dbReference type="SAM" id="SignalP"/>
    </source>
</evidence>
<protein>
    <recommendedName>
        <fullName evidence="4">Tetratricopeptide repeat-like domain-containing protein</fullName>
    </recommendedName>
</protein>
<keyword evidence="3" id="KW-1185">Reference proteome</keyword>
<evidence type="ECO:0000313" key="2">
    <source>
        <dbReference type="EMBL" id="PND37891.1"/>
    </source>
</evidence>
<evidence type="ECO:0000313" key="3">
    <source>
        <dbReference type="Proteomes" id="UP000235916"/>
    </source>
</evidence>
<proteinExistence type="predicted"/>
<dbReference type="AlphaFoldDB" id="A0A2N8KWS5"/>
<feature type="chain" id="PRO_5014892738" description="Tetratricopeptide repeat-like domain-containing protein" evidence="1">
    <location>
        <begin position="34"/>
        <end position="225"/>
    </location>
</feature>
<sequence>MKPHHAPARRRHRLVVQALLSLSLASTLSLSQAASEAPQALAQAQQLFLAATQGDSAAIEKAVEAYTALLRAEPGNPSLMAKLGAATSLRATTTMLPWKKMSHAEEGLAYLDKALALLNNTHDAAAAGQIPIALDTRFTAASTFLALPGFFNRGPRGNKLLQEVLNHPQFAQTPLAFRATVWMQAGRAAEQGERRDEARKFYQLVQEHGAPQASKAQAKLKALQS</sequence>
<comment type="caution">
    <text evidence="2">The sequence shown here is derived from an EMBL/GenBank/DDBJ whole genome shotgun (WGS) entry which is preliminary data.</text>
</comment>
<accession>A0A2N8KWS5</accession>